<proteinExistence type="predicted"/>
<dbReference type="InterPro" id="IPR014352">
    <property type="entry name" value="FERM/acyl-CoA-bd_prot_sf"/>
</dbReference>
<dbReference type="OMA" id="WWSHASK"/>
<sequence>MFRLRRKKKSSGTILCCVHLPNDSSINLAIDEKARGLDLWRDVMASLSLPEQDFFGLKYAAPDKAWKRKSSRLTFRRASKKQNNGLRDVHTSLTWVQLNDKLSEQLGQPDPYLNEDLPPSVVRPDDLHGTWHVYMAVKFYVGPTITSWWSHASKELLFHQLRHDVACGLLEVPLDVGVKLGGYAMHVIEGDFDPGKHSGLDYLYAYHFLPKTDDDTLKAIQQEHRQCRGMITSADALTQFIDTCQHLEEYGVLMFHAFHNNTPIVAGVSPKGLYVYKDKRRLYSHPWHALRKLDYSGKKLHVVLLQREVQSATHPHITLVFSTQEACKAFWKAAIHHHTFFHRKTPSLKSLAVGSESAVTLHQAVHSARSNNKLLLKAGLSKETMHLPSVGHSQRPSHDASKASLASLIAGVQATPRPSNADKHNTWVRRAVMIGSSPDVIGGLSAERGEIVEIVDSSDHDWWLVKAAQDVGRVPARMVREFRCEPHHVVEALSDFASEELAFNKGDVLFILKEQPDKLVVTTGTAHGEVPAKVINFDFAKSRYYDEEEEEEEEVVEGDMDGSGISWKRTSRRSPSIL</sequence>
<dbReference type="SUPFAM" id="SSF50044">
    <property type="entry name" value="SH3-domain"/>
    <property type="match status" value="1"/>
</dbReference>
<name>F2U4K1_SALR5</name>
<dbReference type="InterPro" id="IPR029071">
    <property type="entry name" value="Ubiquitin-like_domsf"/>
</dbReference>
<dbReference type="RefSeq" id="XP_004995803.1">
    <property type="nucleotide sequence ID" value="XM_004995746.1"/>
</dbReference>
<evidence type="ECO:0000256" key="1">
    <source>
        <dbReference type="ARBA" id="ARBA00022443"/>
    </source>
</evidence>
<dbReference type="InterPro" id="IPR000299">
    <property type="entry name" value="FERM_domain"/>
</dbReference>
<dbReference type="GO" id="GO:0031032">
    <property type="term" value="P:actomyosin structure organization"/>
    <property type="evidence" value="ECO:0007669"/>
    <property type="project" value="TreeGrafter"/>
</dbReference>
<dbReference type="GO" id="GO:0005856">
    <property type="term" value="C:cytoskeleton"/>
    <property type="evidence" value="ECO:0007669"/>
    <property type="project" value="TreeGrafter"/>
</dbReference>
<dbReference type="EMBL" id="GL832961">
    <property type="protein sequence ID" value="EGD82567.1"/>
    <property type="molecule type" value="Genomic_DNA"/>
</dbReference>
<accession>F2U4K1</accession>
<dbReference type="GeneID" id="16076390"/>
<dbReference type="Proteomes" id="UP000007799">
    <property type="component" value="Unassembled WGS sequence"/>
</dbReference>
<dbReference type="PANTHER" id="PTHR23280">
    <property type="entry name" value="4.1 G PROTEIN"/>
    <property type="match status" value="1"/>
</dbReference>
<dbReference type="Gene3D" id="3.10.20.90">
    <property type="entry name" value="Phosphatidylinositol 3-kinase Catalytic Subunit, Chain A, domain 1"/>
    <property type="match status" value="1"/>
</dbReference>
<dbReference type="CDD" id="cd01765">
    <property type="entry name" value="FERM_F0_F1"/>
    <property type="match status" value="1"/>
</dbReference>
<dbReference type="SMART" id="SM00295">
    <property type="entry name" value="B41"/>
    <property type="match status" value="1"/>
</dbReference>
<dbReference type="Pfam" id="PF09380">
    <property type="entry name" value="FERM_C"/>
    <property type="match status" value="1"/>
</dbReference>
<dbReference type="InterPro" id="IPR018980">
    <property type="entry name" value="FERM_PH-like_C"/>
</dbReference>
<dbReference type="AlphaFoldDB" id="F2U4K1"/>
<dbReference type="InterPro" id="IPR019748">
    <property type="entry name" value="FERM_central"/>
</dbReference>
<dbReference type="SUPFAM" id="SSF47031">
    <property type="entry name" value="Second domain of FERM"/>
    <property type="match status" value="1"/>
</dbReference>
<protein>
    <recommendedName>
        <fullName evidence="3">FERM domain-containing protein</fullName>
    </recommendedName>
</protein>
<dbReference type="FunCoup" id="F2U4K1">
    <property type="interactions" value="575"/>
</dbReference>
<evidence type="ECO:0000259" key="3">
    <source>
        <dbReference type="PROSITE" id="PS50057"/>
    </source>
</evidence>
<dbReference type="Gene3D" id="1.20.80.10">
    <property type="match status" value="1"/>
</dbReference>
<dbReference type="InterPro" id="IPR011993">
    <property type="entry name" value="PH-like_dom_sf"/>
</dbReference>
<feature type="compositionally biased region" description="Acidic residues" evidence="2">
    <location>
        <begin position="548"/>
        <end position="560"/>
    </location>
</feature>
<evidence type="ECO:0000256" key="2">
    <source>
        <dbReference type="SAM" id="MobiDB-lite"/>
    </source>
</evidence>
<dbReference type="PROSITE" id="PS50057">
    <property type="entry name" value="FERM_3"/>
    <property type="match status" value="1"/>
</dbReference>
<dbReference type="InterPro" id="IPR019749">
    <property type="entry name" value="Band_41_domain"/>
</dbReference>
<dbReference type="InterPro" id="IPR036028">
    <property type="entry name" value="SH3-like_dom_sf"/>
</dbReference>
<keyword evidence="1" id="KW-0728">SH3 domain</keyword>
<dbReference type="Pfam" id="PF00373">
    <property type="entry name" value="FERM_M"/>
    <property type="match status" value="1"/>
</dbReference>
<dbReference type="SUPFAM" id="SSF54236">
    <property type="entry name" value="Ubiquitin-like"/>
    <property type="match status" value="1"/>
</dbReference>
<dbReference type="eggNOG" id="KOG3530">
    <property type="taxonomic scope" value="Eukaryota"/>
</dbReference>
<dbReference type="KEGG" id="sre:PTSG_03219"/>
<dbReference type="InParanoid" id="F2U4K1"/>
<keyword evidence="5" id="KW-1185">Reference proteome</keyword>
<dbReference type="Pfam" id="PF07653">
    <property type="entry name" value="SH3_2"/>
    <property type="match status" value="1"/>
</dbReference>
<dbReference type="PANTHER" id="PTHR23280:SF21">
    <property type="entry name" value="PROTEIN 4.1 HOMOLOG"/>
    <property type="match status" value="1"/>
</dbReference>
<dbReference type="SUPFAM" id="SSF50729">
    <property type="entry name" value="PH domain-like"/>
    <property type="match status" value="1"/>
</dbReference>
<dbReference type="Pfam" id="PF09379">
    <property type="entry name" value="FERM_N"/>
    <property type="match status" value="1"/>
</dbReference>
<dbReference type="InterPro" id="IPR018979">
    <property type="entry name" value="FERM_N"/>
</dbReference>
<dbReference type="STRING" id="946362.F2U4K1"/>
<reference evidence="4" key="1">
    <citation type="submission" date="2009-08" db="EMBL/GenBank/DDBJ databases">
        <title>Annotation of Salpingoeca rosetta.</title>
        <authorList>
            <consortium name="The Broad Institute Genome Sequencing Platform"/>
            <person name="Russ C."/>
            <person name="Cuomo C."/>
            <person name="Burger G."/>
            <person name="Gray M.W."/>
            <person name="Holland P.W.H."/>
            <person name="King N."/>
            <person name="Lang F.B.F."/>
            <person name="Roger A.J."/>
            <person name="Ruiz-Trillo I."/>
            <person name="Young S.K."/>
            <person name="Zeng Q."/>
            <person name="Gargeya S."/>
            <person name="Alvarado L."/>
            <person name="Berlin A."/>
            <person name="Chapman S.B."/>
            <person name="Chen Z."/>
            <person name="Freedman E."/>
            <person name="Gellesch M."/>
            <person name="Goldberg J."/>
            <person name="Griggs A."/>
            <person name="Gujja S."/>
            <person name="Heilman E."/>
            <person name="Heiman D."/>
            <person name="Howarth C."/>
            <person name="Mehta T."/>
            <person name="Neiman D."/>
            <person name="Pearson M."/>
            <person name="Roberts A."/>
            <person name="Saif S."/>
            <person name="Shea T."/>
            <person name="Shenoy N."/>
            <person name="Sisk P."/>
            <person name="Stolte C."/>
            <person name="Sykes S."/>
            <person name="White J."/>
            <person name="Yandava C."/>
            <person name="Haas B."/>
            <person name="Nusbaum C."/>
            <person name="Birren B."/>
        </authorList>
    </citation>
    <scope>NUCLEOTIDE SEQUENCE [LARGE SCALE GENOMIC DNA]</scope>
    <source>
        <strain evidence="4">ATCC 50818</strain>
    </source>
</reference>
<dbReference type="Gene3D" id="2.30.29.30">
    <property type="entry name" value="Pleckstrin-homology domain (PH domain)/Phosphotyrosine-binding domain (PTB)"/>
    <property type="match status" value="1"/>
</dbReference>
<evidence type="ECO:0000313" key="5">
    <source>
        <dbReference type="Proteomes" id="UP000007799"/>
    </source>
</evidence>
<dbReference type="SMART" id="SM01196">
    <property type="entry name" value="FERM_C"/>
    <property type="match status" value="1"/>
</dbReference>
<gene>
    <name evidence="4" type="ORF">PTSG_03219</name>
</gene>
<evidence type="ECO:0000313" key="4">
    <source>
        <dbReference type="EMBL" id="EGD82567.1"/>
    </source>
</evidence>
<dbReference type="Gene3D" id="2.30.30.40">
    <property type="entry name" value="SH3 Domains"/>
    <property type="match status" value="1"/>
</dbReference>
<feature type="region of interest" description="Disordered" evidence="2">
    <location>
        <begin position="548"/>
        <end position="578"/>
    </location>
</feature>
<dbReference type="InterPro" id="IPR035963">
    <property type="entry name" value="FERM_2"/>
</dbReference>
<organism evidence="5">
    <name type="scientific">Salpingoeca rosetta (strain ATCC 50818 / BSB-021)</name>
    <dbReference type="NCBI Taxonomy" id="946362"/>
    <lineage>
        <taxon>Eukaryota</taxon>
        <taxon>Choanoflagellata</taxon>
        <taxon>Craspedida</taxon>
        <taxon>Salpingoecidae</taxon>
        <taxon>Salpingoeca</taxon>
    </lineage>
</organism>
<dbReference type="CDD" id="cd14473">
    <property type="entry name" value="FERM_B-lobe"/>
    <property type="match status" value="1"/>
</dbReference>
<dbReference type="InterPro" id="IPR001452">
    <property type="entry name" value="SH3_domain"/>
</dbReference>
<feature type="domain" description="FERM" evidence="3">
    <location>
        <begin position="14"/>
        <end position="345"/>
    </location>
</feature>
<dbReference type="OrthoDB" id="6235974at2759"/>